<proteinExistence type="predicted"/>
<name>A0A0E9SRV3_ANGAN</name>
<evidence type="ECO:0000313" key="1">
    <source>
        <dbReference type="EMBL" id="JAH44046.1"/>
    </source>
</evidence>
<protein>
    <submittedName>
        <fullName evidence="1">Uncharacterized protein</fullName>
    </submittedName>
</protein>
<accession>A0A0E9SRV3</accession>
<sequence length="85" mass="9270">MVEYASAQQSHSFAHSFTHKRLFKHTQEAGLITASGECHSNKRIFSPMRLVGSCSHTDTRGLTVAPSWVSRGVTCQNLDASPPSP</sequence>
<dbReference type="EMBL" id="GBXM01064531">
    <property type="protein sequence ID" value="JAH44046.1"/>
    <property type="molecule type" value="Transcribed_RNA"/>
</dbReference>
<reference evidence="1" key="1">
    <citation type="submission" date="2014-11" db="EMBL/GenBank/DDBJ databases">
        <authorList>
            <person name="Amaro Gonzalez C."/>
        </authorList>
    </citation>
    <scope>NUCLEOTIDE SEQUENCE</scope>
</reference>
<dbReference type="AlphaFoldDB" id="A0A0E9SRV3"/>
<reference evidence="1" key="2">
    <citation type="journal article" date="2015" name="Fish Shellfish Immunol.">
        <title>Early steps in the European eel (Anguilla anguilla)-Vibrio vulnificus interaction in the gills: Role of the RtxA13 toxin.</title>
        <authorList>
            <person name="Callol A."/>
            <person name="Pajuelo D."/>
            <person name="Ebbesson L."/>
            <person name="Teles M."/>
            <person name="MacKenzie S."/>
            <person name="Amaro C."/>
        </authorList>
    </citation>
    <scope>NUCLEOTIDE SEQUENCE</scope>
</reference>
<organism evidence="1">
    <name type="scientific">Anguilla anguilla</name>
    <name type="common">European freshwater eel</name>
    <name type="synonym">Muraena anguilla</name>
    <dbReference type="NCBI Taxonomy" id="7936"/>
    <lineage>
        <taxon>Eukaryota</taxon>
        <taxon>Metazoa</taxon>
        <taxon>Chordata</taxon>
        <taxon>Craniata</taxon>
        <taxon>Vertebrata</taxon>
        <taxon>Euteleostomi</taxon>
        <taxon>Actinopterygii</taxon>
        <taxon>Neopterygii</taxon>
        <taxon>Teleostei</taxon>
        <taxon>Anguilliformes</taxon>
        <taxon>Anguillidae</taxon>
        <taxon>Anguilla</taxon>
    </lineage>
</organism>